<gene>
    <name evidence="2" type="ORF">H0A75_04270</name>
</gene>
<evidence type="ECO:0000259" key="1">
    <source>
        <dbReference type="PROSITE" id="PS51352"/>
    </source>
</evidence>
<dbReference type="Pfam" id="PF00578">
    <property type="entry name" value="AhpC-TSA"/>
    <property type="match status" value="1"/>
</dbReference>
<evidence type="ECO:0000313" key="2">
    <source>
        <dbReference type="EMBL" id="NYT46942.1"/>
    </source>
</evidence>
<dbReference type="PROSITE" id="PS51352">
    <property type="entry name" value="THIOREDOXIN_2"/>
    <property type="match status" value="1"/>
</dbReference>
<name>A0A7Z0SDQ4_9GAMM</name>
<dbReference type="InterPro" id="IPR036249">
    <property type="entry name" value="Thioredoxin-like_sf"/>
</dbReference>
<accession>A0A7Z0SDQ4</accession>
<protein>
    <submittedName>
        <fullName evidence="2">Redoxin domain-containing protein</fullName>
    </submittedName>
</protein>
<evidence type="ECO:0000313" key="3">
    <source>
        <dbReference type="Proteomes" id="UP000537890"/>
    </source>
</evidence>
<dbReference type="EMBL" id="JACCHS010000060">
    <property type="protein sequence ID" value="NYT46942.1"/>
    <property type="molecule type" value="Genomic_DNA"/>
</dbReference>
<dbReference type="InterPro" id="IPR013766">
    <property type="entry name" value="Thioredoxin_domain"/>
</dbReference>
<feature type="domain" description="Thioredoxin" evidence="1">
    <location>
        <begin position="3"/>
        <end position="177"/>
    </location>
</feature>
<proteinExistence type="predicted"/>
<organism evidence="2 3">
    <name type="scientific">Candidatus Methanofishera endochildressiae</name>
    <dbReference type="NCBI Taxonomy" id="2738884"/>
    <lineage>
        <taxon>Bacteria</taxon>
        <taxon>Pseudomonadati</taxon>
        <taxon>Pseudomonadota</taxon>
        <taxon>Gammaproteobacteria</taxon>
        <taxon>Candidatus Methanofishera</taxon>
    </lineage>
</organism>
<dbReference type="Proteomes" id="UP000537890">
    <property type="component" value="Unassembled WGS sequence"/>
</dbReference>
<dbReference type="GO" id="GO:0016491">
    <property type="term" value="F:oxidoreductase activity"/>
    <property type="evidence" value="ECO:0007669"/>
    <property type="project" value="InterPro"/>
</dbReference>
<dbReference type="SUPFAM" id="SSF52833">
    <property type="entry name" value="Thioredoxin-like"/>
    <property type="match status" value="1"/>
</dbReference>
<dbReference type="Gene3D" id="3.40.30.10">
    <property type="entry name" value="Glutaredoxin"/>
    <property type="match status" value="1"/>
</dbReference>
<reference evidence="2 3" key="1">
    <citation type="submission" date="2020-05" db="EMBL/GenBank/DDBJ databases">
        <title>Horizontal transmission and recombination maintain forever young bacterial symbiont genomes.</title>
        <authorList>
            <person name="Russell S.L."/>
            <person name="Pepper-Tunick E."/>
            <person name="Svedberg J."/>
            <person name="Byrne A."/>
            <person name="Ruelas Castillo J."/>
            <person name="Vollmers C."/>
            <person name="Beinart R.A."/>
            <person name="Corbett-Detig R."/>
        </authorList>
    </citation>
    <scope>NUCLEOTIDE SEQUENCE [LARGE SCALE GENOMIC DNA]</scope>
    <source>
        <strain evidence="2">4727-3</strain>
    </source>
</reference>
<dbReference type="AlphaFoldDB" id="A0A7Z0SDQ4"/>
<comment type="caution">
    <text evidence="2">The sequence shown here is derived from an EMBL/GenBank/DDBJ whole genome shotgun (WGS) entry which is preliminary data.</text>
</comment>
<dbReference type="InterPro" id="IPR000866">
    <property type="entry name" value="AhpC/TSA"/>
</dbReference>
<sequence>MSYEIGDKIEGLSLPGIDGKQFSLDQVQGRRYMISFMRFAACPFCQLRIHQLISRWQELDENFTVIAVFDSSLENLQKHSVKHKAPFSILADASAVYYQKFSIQHSVMGALKAMFFRMPTLLYAMFVKGYLPSSIKGNMTTLPADILVDENGVIRAIYQGNDSADHLPFEQIKAFSMANI</sequence>
<dbReference type="GO" id="GO:0016209">
    <property type="term" value="F:antioxidant activity"/>
    <property type="evidence" value="ECO:0007669"/>
    <property type="project" value="InterPro"/>
</dbReference>